<keyword evidence="2" id="KW-1185">Reference proteome</keyword>
<gene>
    <name evidence="1" type="ORF">WA026_016657</name>
</gene>
<comment type="caution">
    <text evidence="1">The sequence shown here is derived from an EMBL/GenBank/DDBJ whole genome shotgun (WGS) entry which is preliminary data.</text>
</comment>
<proteinExistence type="predicted"/>
<protein>
    <submittedName>
        <fullName evidence="1">Uncharacterized protein</fullName>
    </submittedName>
</protein>
<dbReference type="AlphaFoldDB" id="A0AAW1V2D4"/>
<organism evidence="1 2">
    <name type="scientific">Henosepilachna vigintioctopunctata</name>
    <dbReference type="NCBI Taxonomy" id="420089"/>
    <lineage>
        <taxon>Eukaryota</taxon>
        <taxon>Metazoa</taxon>
        <taxon>Ecdysozoa</taxon>
        <taxon>Arthropoda</taxon>
        <taxon>Hexapoda</taxon>
        <taxon>Insecta</taxon>
        <taxon>Pterygota</taxon>
        <taxon>Neoptera</taxon>
        <taxon>Endopterygota</taxon>
        <taxon>Coleoptera</taxon>
        <taxon>Polyphaga</taxon>
        <taxon>Cucujiformia</taxon>
        <taxon>Coccinelloidea</taxon>
        <taxon>Coccinellidae</taxon>
        <taxon>Epilachninae</taxon>
        <taxon>Epilachnini</taxon>
        <taxon>Henosepilachna</taxon>
    </lineage>
</organism>
<dbReference type="EMBL" id="JARQZJ010000100">
    <property type="protein sequence ID" value="KAK9886385.1"/>
    <property type="molecule type" value="Genomic_DNA"/>
</dbReference>
<name>A0AAW1V2D4_9CUCU</name>
<sequence>MWKLRVILERCDNVDGPISSATPKFLLQLDTPAARAVTLGQPLNAWLRRVAYQESRSGEEMGGPSTQDKLQ</sequence>
<evidence type="ECO:0000313" key="2">
    <source>
        <dbReference type="Proteomes" id="UP001431783"/>
    </source>
</evidence>
<evidence type="ECO:0000313" key="1">
    <source>
        <dbReference type="EMBL" id="KAK9886385.1"/>
    </source>
</evidence>
<accession>A0AAW1V2D4</accession>
<dbReference type="Proteomes" id="UP001431783">
    <property type="component" value="Unassembled WGS sequence"/>
</dbReference>
<reference evidence="1 2" key="1">
    <citation type="submission" date="2023-03" db="EMBL/GenBank/DDBJ databases">
        <title>Genome insight into feeding habits of ladybird beetles.</title>
        <authorList>
            <person name="Li H.-S."/>
            <person name="Huang Y.-H."/>
            <person name="Pang H."/>
        </authorList>
    </citation>
    <scope>NUCLEOTIDE SEQUENCE [LARGE SCALE GENOMIC DNA]</scope>
    <source>
        <strain evidence="1">SYSU_2023b</strain>
        <tissue evidence="1">Whole body</tissue>
    </source>
</reference>